<name>A0A7V7NX19_9VIBR</name>
<proteinExistence type="predicted"/>
<evidence type="ECO:0000313" key="2">
    <source>
        <dbReference type="Proteomes" id="UP000423756"/>
    </source>
</evidence>
<dbReference type="RefSeq" id="WP_137406531.1">
    <property type="nucleotide sequence ID" value="NZ_AP025467.1"/>
</dbReference>
<gene>
    <name evidence="1" type="ORF">F7Q91_03520</name>
</gene>
<protein>
    <submittedName>
        <fullName evidence="1">Uncharacterized protein</fullName>
    </submittedName>
</protein>
<sequence>MKTHKEMMLLTADIELLKQWGKGSKYRIFSIYFVKKTGKRFVEVKGCNTGSIYFRLEDLISEVDKPELLSWQHNPNENKPFSENRNGRKKLPEGVKRKLVWEEMLNVE</sequence>
<comment type="caution">
    <text evidence="1">The sequence shown here is derived from an EMBL/GenBank/DDBJ whole genome shotgun (WGS) entry which is preliminary data.</text>
</comment>
<dbReference type="GeneID" id="77344727"/>
<evidence type="ECO:0000313" key="1">
    <source>
        <dbReference type="EMBL" id="KAB0482492.1"/>
    </source>
</evidence>
<accession>A0A7V7NX19</accession>
<dbReference type="EMBL" id="VZPX01000004">
    <property type="protein sequence ID" value="KAB0482492.1"/>
    <property type="molecule type" value="Genomic_DNA"/>
</dbReference>
<reference evidence="1 2" key="1">
    <citation type="submission" date="2019-09" db="EMBL/GenBank/DDBJ databases">
        <title>Draft genome sequences of 48 bacterial type strains from the CCUG.</title>
        <authorList>
            <person name="Tunovic T."/>
            <person name="Pineiro-Iglesias B."/>
            <person name="Unosson C."/>
            <person name="Inganas E."/>
            <person name="Ohlen M."/>
            <person name="Cardew S."/>
            <person name="Jensie-Markopoulos S."/>
            <person name="Salva-Serra F."/>
            <person name="Jaen-Luchoro D."/>
            <person name="Karlsson R."/>
            <person name="Svensson-Stadler L."/>
            <person name="Chun J."/>
            <person name="Moore E."/>
        </authorList>
    </citation>
    <scope>NUCLEOTIDE SEQUENCE [LARGE SCALE GENOMIC DNA]</scope>
    <source>
        <strain evidence="1 2">CCUG 48643</strain>
    </source>
</reference>
<dbReference type="AlphaFoldDB" id="A0A7V7NX19"/>
<dbReference type="Proteomes" id="UP000423756">
    <property type="component" value="Unassembled WGS sequence"/>
</dbReference>
<organism evidence="1 2">
    <name type="scientific">Vibrio chagasii</name>
    <dbReference type="NCBI Taxonomy" id="170679"/>
    <lineage>
        <taxon>Bacteria</taxon>
        <taxon>Pseudomonadati</taxon>
        <taxon>Pseudomonadota</taxon>
        <taxon>Gammaproteobacteria</taxon>
        <taxon>Vibrionales</taxon>
        <taxon>Vibrionaceae</taxon>
        <taxon>Vibrio</taxon>
    </lineage>
</organism>